<keyword evidence="1" id="KW-0472">Membrane</keyword>
<reference evidence="2 3" key="1">
    <citation type="submission" date="2020-01" db="EMBL/GenBank/DDBJ databases">
        <title>Draft genome sequence of Aspergillus lentulus IFM 60648.</title>
        <authorList>
            <person name="Takahashi H."/>
            <person name="Yaguchi T."/>
        </authorList>
    </citation>
    <scope>NUCLEOTIDE SEQUENCE [LARGE SCALE GENOMIC DNA]</scope>
    <source>
        <strain evidence="2 3">IFM 60648</strain>
    </source>
</reference>
<dbReference type="EMBL" id="BLKI01000065">
    <property type="protein sequence ID" value="GFF88679.1"/>
    <property type="molecule type" value="Genomic_DNA"/>
</dbReference>
<gene>
    <name evidence="2" type="ORF">IFM60648_08469</name>
</gene>
<proteinExistence type="predicted"/>
<evidence type="ECO:0000313" key="3">
    <source>
        <dbReference type="Proteomes" id="UP000465220"/>
    </source>
</evidence>
<keyword evidence="3" id="KW-1185">Reference proteome</keyword>
<organism evidence="2 3">
    <name type="scientific">Aspergillus lentulus</name>
    <dbReference type="NCBI Taxonomy" id="293939"/>
    <lineage>
        <taxon>Eukaryota</taxon>
        <taxon>Fungi</taxon>
        <taxon>Dikarya</taxon>
        <taxon>Ascomycota</taxon>
        <taxon>Pezizomycotina</taxon>
        <taxon>Eurotiomycetes</taxon>
        <taxon>Eurotiomycetidae</taxon>
        <taxon>Eurotiales</taxon>
        <taxon>Aspergillaceae</taxon>
        <taxon>Aspergillus</taxon>
        <taxon>Aspergillus subgen. Fumigati</taxon>
    </lineage>
</organism>
<dbReference type="Proteomes" id="UP000465220">
    <property type="component" value="Unassembled WGS sequence"/>
</dbReference>
<keyword evidence="1" id="KW-1133">Transmembrane helix</keyword>
<comment type="caution">
    <text evidence="2">The sequence shown here is derived from an EMBL/GenBank/DDBJ whole genome shotgun (WGS) entry which is preliminary data.</text>
</comment>
<protein>
    <submittedName>
        <fullName evidence="2">Uncharacterized protein</fullName>
    </submittedName>
</protein>
<accession>A0ABQ1AV89</accession>
<name>A0ABQ1AV89_ASPLE</name>
<evidence type="ECO:0000313" key="2">
    <source>
        <dbReference type="EMBL" id="GFF88679.1"/>
    </source>
</evidence>
<keyword evidence="1" id="KW-0812">Transmembrane</keyword>
<evidence type="ECO:0000256" key="1">
    <source>
        <dbReference type="SAM" id="Phobius"/>
    </source>
</evidence>
<feature type="transmembrane region" description="Helical" evidence="1">
    <location>
        <begin position="7"/>
        <end position="28"/>
    </location>
</feature>
<sequence>MANKISILYFLAWIFCKALLVTIAHHSYGCRSETCPCGRSSWSSTGFTWTSITTAATTKVRRGLLRQGRQVRRCLTRVLPLPQIRPRARQYHPPPPPVPGFSAVDVKNPDVQRLLTSLPRYITNLGGNGVQGLLFPFRRSSSASAPPLPPRPKARKGHDSYIIISNY</sequence>